<keyword evidence="2" id="KW-1185">Reference proteome</keyword>
<dbReference type="AlphaFoldDB" id="A3PE69"/>
<dbReference type="CDD" id="cd02513">
    <property type="entry name" value="CMP-NeuAc_Synthase"/>
    <property type="match status" value="1"/>
</dbReference>
<dbReference type="InterPro" id="IPR003329">
    <property type="entry name" value="Cytidylyl_trans"/>
</dbReference>
<dbReference type="InterPro" id="IPR050793">
    <property type="entry name" value="CMP-NeuNAc_synthase"/>
</dbReference>
<dbReference type="SUPFAM" id="SSF53448">
    <property type="entry name" value="Nucleotide-diphospho-sugar transferases"/>
    <property type="match status" value="1"/>
</dbReference>
<evidence type="ECO:0000313" key="1">
    <source>
        <dbReference type="EMBL" id="ABO18044.1"/>
    </source>
</evidence>
<name>A3PE69_PROM0</name>
<gene>
    <name evidence="1" type="ordered locus">P9301_14211</name>
</gene>
<dbReference type="PANTHER" id="PTHR21485:SF6">
    <property type="entry name" value="N-ACYLNEURAMINATE CYTIDYLYLTRANSFERASE-RELATED"/>
    <property type="match status" value="1"/>
</dbReference>
<dbReference type="Gene3D" id="3.90.550.10">
    <property type="entry name" value="Spore Coat Polysaccharide Biosynthesis Protein SpsA, Chain A"/>
    <property type="match status" value="1"/>
</dbReference>
<dbReference type="GO" id="GO:0008781">
    <property type="term" value="F:N-acylneuraminate cytidylyltransferase activity"/>
    <property type="evidence" value="ECO:0007669"/>
    <property type="project" value="TreeGrafter"/>
</dbReference>
<evidence type="ECO:0008006" key="3">
    <source>
        <dbReference type="Google" id="ProtNLM"/>
    </source>
</evidence>
<sequence length="219" mass="25798">MKEHSERVSNKNIKVLHGKPLFFYIADTLKDLGIFSNLVINTDSNKISELAKERYGDWVKIHKRPDYLIGDNVSMNKIISYDVGLCGEEKFYLQTHSTNPLLRSSSLMKAINYFKELFIKNEKASLFSVNKIQSRLYNKDLIPINHDPAILQRTQDLEDIYEENSCFYIFRGKTFFRLNHRISDQPYVFPLSRNSREYLDIDDLFDWNLVENILTITNK</sequence>
<accession>A3PE69</accession>
<dbReference type="KEGG" id="pmg:P9301_14211"/>
<dbReference type="InterPro" id="IPR029044">
    <property type="entry name" value="Nucleotide-diphossugar_trans"/>
</dbReference>
<dbReference type="Proteomes" id="UP000001430">
    <property type="component" value="Chromosome"/>
</dbReference>
<protein>
    <recommendedName>
        <fullName evidence="3">Acylneuraminate cytidylyltransferase</fullName>
    </recommendedName>
</protein>
<evidence type="ECO:0000313" key="2">
    <source>
        <dbReference type="Proteomes" id="UP000001430"/>
    </source>
</evidence>
<dbReference type="STRING" id="167546.P9301_14211"/>
<reference evidence="1 2" key="1">
    <citation type="journal article" date="2007" name="PLoS Genet.">
        <title>Patterns and implications of gene gain and loss in the evolution of Prochlorococcus.</title>
        <authorList>
            <person name="Kettler G.C."/>
            <person name="Martiny A.C."/>
            <person name="Huang K."/>
            <person name="Zucker J."/>
            <person name="Coleman M.L."/>
            <person name="Rodrigue S."/>
            <person name="Chen F."/>
            <person name="Lapidus A."/>
            <person name="Ferriera S."/>
            <person name="Johnson J."/>
            <person name="Steglich C."/>
            <person name="Church G.M."/>
            <person name="Richardson P."/>
            <person name="Chisholm S.W."/>
        </authorList>
    </citation>
    <scope>NUCLEOTIDE SEQUENCE [LARGE SCALE GENOMIC DNA]</scope>
    <source>
        <strain evidence="1 2">MIT 9301</strain>
    </source>
</reference>
<dbReference type="EMBL" id="CP000576">
    <property type="protein sequence ID" value="ABO18044.1"/>
    <property type="molecule type" value="Genomic_DNA"/>
</dbReference>
<dbReference type="PANTHER" id="PTHR21485">
    <property type="entry name" value="HAD SUPERFAMILY MEMBERS CMAS AND KDSC"/>
    <property type="match status" value="1"/>
</dbReference>
<dbReference type="HOGENOM" id="CLU_042930_5_0_3"/>
<dbReference type="Pfam" id="PF02348">
    <property type="entry name" value="CTP_transf_3"/>
    <property type="match status" value="1"/>
</dbReference>
<organism evidence="1 2">
    <name type="scientific">Prochlorococcus marinus (strain MIT 9301)</name>
    <dbReference type="NCBI Taxonomy" id="167546"/>
    <lineage>
        <taxon>Bacteria</taxon>
        <taxon>Bacillati</taxon>
        <taxon>Cyanobacteriota</taxon>
        <taxon>Cyanophyceae</taxon>
        <taxon>Synechococcales</taxon>
        <taxon>Prochlorococcaceae</taxon>
        <taxon>Prochlorococcus</taxon>
    </lineage>
</organism>
<proteinExistence type="predicted"/>
<dbReference type="eggNOG" id="COG1083">
    <property type="taxonomic scope" value="Bacteria"/>
</dbReference>